<protein>
    <submittedName>
        <fullName evidence="1">Uncharacterized protein</fullName>
    </submittedName>
</protein>
<evidence type="ECO:0000313" key="2">
    <source>
        <dbReference type="Proteomes" id="UP001345219"/>
    </source>
</evidence>
<sequence>MSEQAAYDGDNHTYRPVLVPSSTAAPWIIHQNNPPSYSSSGSMFHLLNHHPDMSSNNLCPISDDAYGFFWSEGVSSNNNDMICSGMRFSMDDDSQIFQS</sequence>
<gene>
    <name evidence="1" type="ORF">SAY87_013063</name>
</gene>
<comment type="caution">
    <text evidence="1">The sequence shown here is derived from an EMBL/GenBank/DDBJ whole genome shotgun (WGS) entry which is preliminary data.</text>
</comment>
<proteinExistence type="predicted"/>
<reference evidence="1 2" key="1">
    <citation type="journal article" date="2023" name="Hortic Res">
        <title>Pangenome of water caltrop reveals structural variations and asymmetric subgenome divergence after allopolyploidization.</title>
        <authorList>
            <person name="Zhang X."/>
            <person name="Chen Y."/>
            <person name="Wang L."/>
            <person name="Yuan Y."/>
            <person name="Fang M."/>
            <person name="Shi L."/>
            <person name="Lu R."/>
            <person name="Comes H.P."/>
            <person name="Ma Y."/>
            <person name="Chen Y."/>
            <person name="Huang G."/>
            <person name="Zhou Y."/>
            <person name="Zheng Z."/>
            <person name="Qiu Y."/>
        </authorList>
    </citation>
    <scope>NUCLEOTIDE SEQUENCE [LARGE SCALE GENOMIC DNA]</scope>
    <source>
        <tissue evidence="1">Roots</tissue>
    </source>
</reference>
<organism evidence="1 2">
    <name type="scientific">Trapa incisa</name>
    <dbReference type="NCBI Taxonomy" id="236973"/>
    <lineage>
        <taxon>Eukaryota</taxon>
        <taxon>Viridiplantae</taxon>
        <taxon>Streptophyta</taxon>
        <taxon>Embryophyta</taxon>
        <taxon>Tracheophyta</taxon>
        <taxon>Spermatophyta</taxon>
        <taxon>Magnoliopsida</taxon>
        <taxon>eudicotyledons</taxon>
        <taxon>Gunneridae</taxon>
        <taxon>Pentapetalae</taxon>
        <taxon>rosids</taxon>
        <taxon>malvids</taxon>
        <taxon>Myrtales</taxon>
        <taxon>Lythraceae</taxon>
        <taxon>Trapa</taxon>
    </lineage>
</organism>
<dbReference type="EMBL" id="JAXIOK010000008">
    <property type="protein sequence ID" value="KAK4763625.1"/>
    <property type="molecule type" value="Genomic_DNA"/>
</dbReference>
<dbReference type="Proteomes" id="UP001345219">
    <property type="component" value="Chromosome 11"/>
</dbReference>
<dbReference type="AlphaFoldDB" id="A0AAN7QFP1"/>
<keyword evidence="2" id="KW-1185">Reference proteome</keyword>
<accession>A0AAN7QFP1</accession>
<evidence type="ECO:0000313" key="1">
    <source>
        <dbReference type="EMBL" id="KAK4763625.1"/>
    </source>
</evidence>
<name>A0AAN7QFP1_9MYRT</name>